<keyword evidence="1 2" id="KW-0238">DNA-binding</keyword>
<dbReference type="PANTHER" id="PTHR30055:SF235">
    <property type="entry name" value="TRANSCRIPTIONAL REGULATORY PROTEIN"/>
    <property type="match status" value="1"/>
</dbReference>
<name>A0ABW0N9B9_9ACTN</name>
<accession>A0ABW0N9B9</accession>
<dbReference type="InterPro" id="IPR001647">
    <property type="entry name" value="HTH_TetR"/>
</dbReference>
<gene>
    <name evidence="4" type="ORF">ACFPKY_20670</name>
</gene>
<dbReference type="InterPro" id="IPR050109">
    <property type="entry name" value="HTH-type_TetR-like_transc_reg"/>
</dbReference>
<dbReference type="Proteomes" id="UP001595956">
    <property type="component" value="Unassembled WGS sequence"/>
</dbReference>
<dbReference type="PANTHER" id="PTHR30055">
    <property type="entry name" value="HTH-TYPE TRANSCRIPTIONAL REGULATOR RUTR"/>
    <property type="match status" value="1"/>
</dbReference>
<dbReference type="InterPro" id="IPR009057">
    <property type="entry name" value="Homeodomain-like_sf"/>
</dbReference>
<feature type="domain" description="HTH tetR-type" evidence="3">
    <location>
        <begin position="1"/>
        <end position="61"/>
    </location>
</feature>
<proteinExistence type="predicted"/>
<dbReference type="EMBL" id="JBHSMD010000010">
    <property type="protein sequence ID" value="MFC5495534.1"/>
    <property type="molecule type" value="Genomic_DNA"/>
</dbReference>
<comment type="caution">
    <text evidence="4">The sequence shown here is derived from an EMBL/GenBank/DDBJ whole genome shotgun (WGS) entry which is preliminary data.</text>
</comment>
<keyword evidence="5" id="KW-1185">Reference proteome</keyword>
<reference evidence="5" key="1">
    <citation type="journal article" date="2019" name="Int. J. Syst. Evol. Microbiol.">
        <title>The Global Catalogue of Microorganisms (GCM) 10K type strain sequencing project: providing services to taxonomists for standard genome sequencing and annotation.</title>
        <authorList>
            <consortium name="The Broad Institute Genomics Platform"/>
            <consortium name="The Broad Institute Genome Sequencing Center for Infectious Disease"/>
            <person name="Wu L."/>
            <person name="Ma J."/>
        </authorList>
    </citation>
    <scope>NUCLEOTIDE SEQUENCE [LARGE SCALE GENOMIC DNA]</scope>
    <source>
        <strain evidence="5">KACC 13778</strain>
    </source>
</reference>
<organism evidence="4 5">
    <name type="scientific">Nocardioides caricicola</name>
    <dbReference type="NCBI Taxonomy" id="634770"/>
    <lineage>
        <taxon>Bacteria</taxon>
        <taxon>Bacillati</taxon>
        <taxon>Actinomycetota</taxon>
        <taxon>Actinomycetes</taxon>
        <taxon>Propionibacteriales</taxon>
        <taxon>Nocardioidaceae</taxon>
        <taxon>Nocardioides</taxon>
    </lineage>
</organism>
<evidence type="ECO:0000313" key="4">
    <source>
        <dbReference type="EMBL" id="MFC5495534.1"/>
    </source>
</evidence>
<dbReference type="Gene3D" id="1.10.357.10">
    <property type="entry name" value="Tetracycline Repressor, domain 2"/>
    <property type="match status" value="1"/>
</dbReference>
<evidence type="ECO:0000313" key="5">
    <source>
        <dbReference type="Proteomes" id="UP001595956"/>
    </source>
</evidence>
<dbReference type="Pfam" id="PF00440">
    <property type="entry name" value="TetR_N"/>
    <property type="match status" value="1"/>
</dbReference>
<dbReference type="PRINTS" id="PR00455">
    <property type="entry name" value="HTHTETR"/>
</dbReference>
<dbReference type="PROSITE" id="PS50977">
    <property type="entry name" value="HTH_TETR_2"/>
    <property type="match status" value="1"/>
</dbReference>
<evidence type="ECO:0000256" key="2">
    <source>
        <dbReference type="PROSITE-ProRule" id="PRU00335"/>
    </source>
</evidence>
<sequence>MSQRDVLLETAERLFAERGYGATSLRAIMAEAGTNVAAVNYHFGSKDALLAELIRSRSDAIRADREERLAALESADHPDVDELAATLVEPVAALALRGEDAWIRLVGEIAGSRREPGWSLLNETFAPQANRIGRVLRRIDPDLRLSSVRFRIAEATSLCFRVLGDLEFVRGNVGTPARPAPAAHVVEDLQNAVAAILAGRP</sequence>
<feature type="DNA-binding region" description="H-T-H motif" evidence="2">
    <location>
        <begin position="24"/>
        <end position="43"/>
    </location>
</feature>
<dbReference type="RefSeq" id="WP_345181503.1">
    <property type="nucleotide sequence ID" value="NZ_BAABFQ010000009.1"/>
</dbReference>
<protein>
    <submittedName>
        <fullName evidence="4">Helix-turn-helix domain-containing protein</fullName>
    </submittedName>
</protein>
<evidence type="ECO:0000256" key="1">
    <source>
        <dbReference type="ARBA" id="ARBA00023125"/>
    </source>
</evidence>
<evidence type="ECO:0000259" key="3">
    <source>
        <dbReference type="PROSITE" id="PS50977"/>
    </source>
</evidence>
<dbReference type="SUPFAM" id="SSF46689">
    <property type="entry name" value="Homeodomain-like"/>
    <property type="match status" value="1"/>
</dbReference>